<evidence type="ECO:0000259" key="3">
    <source>
        <dbReference type="Pfam" id="PF14478"/>
    </source>
</evidence>
<keyword evidence="2" id="KW-1133">Transmembrane helix</keyword>
<feature type="region of interest" description="Disordered" evidence="1">
    <location>
        <begin position="60"/>
        <end position="188"/>
    </location>
</feature>
<dbReference type="STRING" id="471514.AN477_01075"/>
<feature type="domain" description="Transcobalamin-like C-terminal" evidence="3">
    <location>
        <begin position="215"/>
        <end position="289"/>
    </location>
</feature>
<dbReference type="AlphaFoldDB" id="A0A0P9CIV5"/>
<feature type="compositionally biased region" description="Low complexity" evidence="1">
    <location>
        <begin position="79"/>
        <end position="90"/>
    </location>
</feature>
<dbReference type="OrthoDB" id="1806555at2"/>
<evidence type="ECO:0000256" key="2">
    <source>
        <dbReference type="SAM" id="Phobius"/>
    </source>
</evidence>
<feature type="compositionally biased region" description="Polar residues" evidence="1">
    <location>
        <begin position="66"/>
        <end position="78"/>
    </location>
</feature>
<organism evidence="4 5">
    <name type="scientific">Alicyclobacillus ferrooxydans</name>
    <dbReference type="NCBI Taxonomy" id="471514"/>
    <lineage>
        <taxon>Bacteria</taxon>
        <taxon>Bacillati</taxon>
        <taxon>Bacillota</taxon>
        <taxon>Bacilli</taxon>
        <taxon>Bacillales</taxon>
        <taxon>Alicyclobacillaceae</taxon>
        <taxon>Alicyclobacillus</taxon>
    </lineage>
</organism>
<feature type="compositionally biased region" description="Low complexity" evidence="1">
    <location>
        <begin position="117"/>
        <end position="136"/>
    </location>
</feature>
<keyword evidence="2" id="KW-0812">Transmembrane</keyword>
<dbReference type="Pfam" id="PF14478">
    <property type="entry name" value="DUF4430"/>
    <property type="match status" value="1"/>
</dbReference>
<keyword evidence="2" id="KW-0472">Membrane</keyword>
<dbReference type="Proteomes" id="UP000050482">
    <property type="component" value="Unassembled WGS sequence"/>
</dbReference>
<dbReference type="EMBL" id="LJCO01000008">
    <property type="protein sequence ID" value="KPV45560.1"/>
    <property type="molecule type" value="Genomic_DNA"/>
</dbReference>
<keyword evidence="5" id="KW-1185">Reference proteome</keyword>
<evidence type="ECO:0000313" key="5">
    <source>
        <dbReference type="Proteomes" id="UP000050482"/>
    </source>
</evidence>
<gene>
    <name evidence="4" type="ORF">AN477_01075</name>
</gene>
<feature type="compositionally biased region" description="Low complexity" evidence="1">
    <location>
        <begin position="174"/>
        <end position="188"/>
    </location>
</feature>
<evidence type="ECO:0000256" key="1">
    <source>
        <dbReference type="SAM" id="MobiDB-lite"/>
    </source>
</evidence>
<sequence length="298" mass="30875">MVRKTWARLVLIVAVVCAVGVGWIYHQRASASASSHWLTALANQTAVSTNNSAAVTASSTVGANAQPTNTQLTNTANPSTGKTGQSGQTGNETKAGDPSAASNMSQSSGNGTTSHQTTSSASDAARAAATGTKSSGTGTGKVNETAHQPTRSTNSTNTSASTDPSKTSSAPAKSGTTNSTSVSNTTQNSGSFTVIVSENHGQTVLEKKVISIHPGENLMQYMEQNFQIGTAYGGAYITSIDGIKSQWTGVPVDQRKPVDWFLYINTQEAPVGAESIVPRKGDVDDWDYHSWNPSTGQG</sequence>
<dbReference type="InterPro" id="IPR027954">
    <property type="entry name" value="Transcobalamin-like_C"/>
</dbReference>
<name>A0A0P9CIV5_9BACL</name>
<reference evidence="4 5" key="1">
    <citation type="submission" date="2015-09" db="EMBL/GenBank/DDBJ databases">
        <title>Draft genome sequence of Alicyclobacillus ferrooxydans DSM 22381.</title>
        <authorList>
            <person name="Hemp J."/>
        </authorList>
    </citation>
    <scope>NUCLEOTIDE SEQUENCE [LARGE SCALE GENOMIC DNA]</scope>
    <source>
        <strain evidence="4 5">TC-34</strain>
    </source>
</reference>
<dbReference type="Gene3D" id="2.170.130.30">
    <property type="match status" value="1"/>
</dbReference>
<feature type="compositionally biased region" description="Polar residues" evidence="1">
    <location>
        <begin position="100"/>
        <end position="116"/>
    </location>
</feature>
<feature type="transmembrane region" description="Helical" evidence="2">
    <location>
        <begin position="6"/>
        <end position="25"/>
    </location>
</feature>
<protein>
    <recommendedName>
        <fullName evidence="3">Transcobalamin-like C-terminal domain-containing protein</fullName>
    </recommendedName>
</protein>
<proteinExistence type="predicted"/>
<evidence type="ECO:0000313" key="4">
    <source>
        <dbReference type="EMBL" id="KPV45560.1"/>
    </source>
</evidence>
<feature type="compositionally biased region" description="Low complexity" evidence="1">
    <location>
        <begin position="149"/>
        <end position="165"/>
    </location>
</feature>
<accession>A0A0P9CIV5</accession>
<comment type="caution">
    <text evidence="4">The sequence shown here is derived from an EMBL/GenBank/DDBJ whole genome shotgun (WGS) entry which is preliminary data.</text>
</comment>
<dbReference type="PATRIC" id="fig|471514.4.peg.195"/>